<dbReference type="AlphaFoldDB" id="A0A8S4R9V5"/>
<gene>
    <name evidence="1" type="primary">jg2669</name>
    <name evidence="1" type="ORF">PAEG_LOCUS11578</name>
</gene>
<sequence>VLYPNAVPTLAFKINTIIPTSVESSQVIEHMVIDDNFAQSSSNTNIQSFAIQSEAMLTTTKSIYT</sequence>
<feature type="non-terminal residue" evidence="1">
    <location>
        <position position="1"/>
    </location>
</feature>
<evidence type="ECO:0000313" key="2">
    <source>
        <dbReference type="Proteomes" id="UP000838756"/>
    </source>
</evidence>
<proteinExistence type="predicted"/>
<dbReference type="EMBL" id="CAKXAJ010024988">
    <property type="protein sequence ID" value="CAH2233640.1"/>
    <property type="molecule type" value="Genomic_DNA"/>
</dbReference>
<keyword evidence="2" id="KW-1185">Reference proteome</keyword>
<organism evidence="1 2">
    <name type="scientific">Pararge aegeria aegeria</name>
    <dbReference type="NCBI Taxonomy" id="348720"/>
    <lineage>
        <taxon>Eukaryota</taxon>
        <taxon>Metazoa</taxon>
        <taxon>Ecdysozoa</taxon>
        <taxon>Arthropoda</taxon>
        <taxon>Hexapoda</taxon>
        <taxon>Insecta</taxon>
        <taxon>Pterygota</taxon>
        <taxon>Neoptera</taxon>
        <taxon>Endopterygota</taxon>
        <taxon>Lepidoptera</taxon>
        <taxon>Glossata</taxon>
        <taxon>Ditrysia</taxon>
        <taxon>Papilionoidea</taxon>
        <taxon>Nymphalidae</taxon>
        <taxon>Satyrinae</taxon>
        <taxon>Satyrini</taxon>
        <taxon>Parargina</taxon>
        <taxon>Pararge</taxon>
    </lineage>
</organism>
<evidence type="ECO:0000313" key="1">
    <source>
        <dbReference type="EMBL" id="CAH2233640.1"/>
    </source>
</evidence>
<reference evidence="1" key="1">
    <citation type="submission" date="2022-03" db="EMBL/GenBank/DDBJ databases">
        <authorList>
            <person name="Lindestad O."/>
        </authorList>
    </citation>
    <scope>NUCLEOTIDE SEQUENCE</scope>
</reference>
<name>A0A8S4R9V5_9NEOP</name>
<dbReference type="Proteomes" id="UP000838756">
    <property type="component" value="Unassembled WGS sequence"/>
</dbReference>
<comment type="caution">
    <text evidence="1">The sequence shown here is derived from an EMBL/GenBank/DDBJ whole genome shotgun (WGS) entry which is preliminary data.</text>
</comment>
<accession>A0A8S4R9V5</accession>
<protein>
    <submittedName>
        <fullName evidence="1">Jg2669 protein</fullName>
    </submittedName>
</protein>